<feature type="domain" description="VOC" evidence="1">
    <location>
        <begin position="32"/>
        <end position="148"/>
    </location>
</feature>
<gene>
    <name evidence="2" type="ORF">H4W31_004274</name>
</gene>
<dbReference type="InterPro" id="IPR037523">
    <property type="entry name" value="VOC_core"/>
</dbReference>
<evidence type="ECO:0000313" key="2">
    <source>
        <dbReference type="EMBL" id="MBE1488636.1"/>
    </source>
</evidence>
<dbReference type="CDD" id="cd06587">
    <property type="entry name" value="VOC"/>
    <property type="match status" value="1"/>
</dbReference>
<dbReference type="GO" id="GO:0016829">
    <property type="term" value="F:lyase activity"/>
    <property type="evidence" value="ECO:0007669"/>
    <property type="project" value="UniProtKB-KW"/>
</dbReference>
<dbReference type="RefSeq" id="WP_192768252.1">
    <property type="nucleotide sequence ID" value="NZ_JADBEB010000001.1"/>
</dbReference>
<reference evidence="2" key="1">
    <citation type="submission" date="2020-10" db="EMBL/GenBank/DDBJ databases">
        <title>Sequencing the genomes of 1000 actinobacteria strains.</title>
        <authorList>
            <person name="Klenk H.-P."/>
        </authorList>
    </citation>
    <scope>NUCLEOTIDE SEQUENCE</scope>
    <source>
        <strain evidence="2">DSM 46832</strain>
    </source>
</reference>
<dbReference type="EMBL" id="JADBEB010000001">
    <property type="protein sequence ID" value="MBE1488636.1"/>
    <property type="molecule type" value="Genomic_DNA"/>
</dbReference>
<organism evidence="2 3">
    <name type="scientific">Plantactinospora soyae</name>
    <dbReference type="NCBI Taxonomy" id="1544732"/>
    <lineage>
        <taxon>Bacteria</taxon>
        <taxon>Bacillati</taxon>
        <taxon>Actinomycetota</taxon>
        <taxon>Actinomycetes</taxon>
        <taxon>Micromonosporales</taxon>
        <taxon>Micromonosporaceae</taxon>
        <taxon>Plantactinospora</taxon>
    </lineage>
</organism>
<dbReference type="PROSITE" id="PS51819">
    <property type="entry name" value="VOC"/>
    <property type="match status" value="1"/>
</dbReference>
<keyword evidence="3" id="KW-1185">Reference proteome</keyword>
<name>A0A927M8H8_9ACTN</name>
<evidence type="ECO:0000313" key="3">
    <source>
        <dbReference type="Proteomes" id="UP000649753"/>
    </source>
</evidence>
<evidence type="ECO:0000259" key="1">
    <source>
        <dbReference type="PROSITE" id="PS51819"/>
    </source>
</evidence>
<accession>A0A927M8H8</accession>
<dbReference type="Gene3D" id="3.10.180.10">
    <property type="entry name" value="2,3-Dihydroxybiphenyl 1,2-Dioxygenase, domain 1"/>
    <property type="match status" value="1"/>
</dbReference>
<dbReference type="InterPro" id="IPR029068">
    <property type="entry name" value="Glyas_Bleomycin-R_OHBP_Dase"/>
</dbReference>
<dbReference type="AlphaFoldDB" id="A0A927M8H8"/>
<dbReference type="Proteomes" id="UP000649753">
    <property type="component" value="Unassembled WGS sequence"/>
</dbReference>
<keyword evidence="2" id="KW-0456">Lyase</keyword>
<dbReference type="SUPFAM" id="SSF54593">
    <property type="entry name" value="Glyoxalase/Bleomycin resistance protein/Dihydroxybiphenyl dioxygenase"/>
    <property type="match status" value="1"/>
</dbReference>
<comment type="caution">
    <text evidence="2">The sequence shown here is derived from an EMBL/GenBank/DDBJ whole genome shotgun (WGS) entry which is preliminary data.</text>
</comment>
<sequence length="181" mass="19250">MSDFFNAFEMSPVPAPGPDAVAPDPFRGIYAMPMFVTVPTRDLEASTDFWVQGLGFIELFSVPGQVVHLRRWVFQDVLLVPATADTATTSVSGMQVSFSGVLGQLDPVAAACRALRPGSVTGPRDTPWNTRDVEVITPEGVRVVLTAAKLFDPESAEAKYWASVGVVAPDTAGGEDNGIHG</sequence>
<proteinExistence type="predicted"/>
<protein>
    <submittedName>
        <fullName evidence="2">Catechol 2,3-dioxygenase-like lactoylglutathione lyase family enzyme</fullName>
    </submittedName>
</protein>